<proteinExistence type="inferred from homology"/>
<comment type="cofactor">
    <cofactor evidence="1">
        <name>Mg(2+)</name>
        <dbReference type="ChEBI" id="CHEBI:18420"/>
    </cofactor>
</comment>
<feature type="domain" description="Nudix hydrolase" evidence="4">
    <location>
        <begin position="1"/>
        <end position="131"/>
    </location>
</feature>
<dbReference type="PRINTS" id="PR00502">
    <property type="entry name" value="NUDIXFAMILY"/>
</dbReference>
<evidence type="ECO:0000256" key="2">
    <source>
        <dbReference type="ARBA" id="ARBA00022801"/>
    </source>
</evidence>
<dbReference type="InterPro" id="IPR000086">
    <property type="entry name" value="NUDIX_hydrolase_dom"/>
</dbReference>
<accession>A0A0G1T6B1</accession>
<dbReference type="AlphaFoldDB" id="A0A0G1T6B1"/>
<dbReference type="InterPro" id="IPR020476">
    <property type="entry name" value="Nudix_hydrolase"/>
</dbReference>
<dbReference type="Pfam" id="PF00293">
    <property type="entry name" value="NUDIX"/>
    <property type="match status" value="1"/>
</dbReference>
<dbReference type="PROSITE" id="PS51462">
    <property type="entry name" value="NUDIX"/>
    <property type="match status" value="1"/>
</dbReference>
<protein>
    <submittedName>
        <fullName evidence="5">MutT/nudix family protein</fullName>
    </submittedName>
</protein>
<evidence type="ECO:0000313" key="5">
    <source>
        <dbReference type="EMBL" id="KKU77267.1"/>
    </source>
</evidence>
<dbReference type="GO" id="GO:0016787">
    <property type="term" value="F:hydrolase activity"/>
    <property type="evidence" value="ECO:0007669"/>
    <property type="project" value="UniProtKB-KW"/>
</dbReference>
<reference evidence="5 6" key="1">
    <citation type="journal article" date="2015" name="Nature">
        <title>rRNA introns, odd ribosomes, and small enigmatic genomes across a large radiation of phyla.</title>
        <authorList>
            <person name="Brown C.T."/>
            <person name="Hug L.A."/>
            <person name="Thomas B.C."/>
            <person name="Sharon I."/>
            <person name="Castelle C.J."/>
            <person name="Singh A."/>
            <person name="Wilkins M.J."/>
            <person name="Williams K.H."/>
            <person name="Banfield J.F."/>
        </authorList>
    </citation>
    <scope>NUCLEOTIDE SEQUENCE [LARGE SCALE GENOMIC DNA]</scope>
</reference>
<dbReference type="InterPro" id="IPR015797">
    <property type="entry name" value="NUDIX_hydrolase-like_dom_sf"/>
</dbReference>
<comment type="similarity">
    <text evidence="3">Belongs to the Nudix hydrolase family.</text>
</comment>
<comment type="caution">
    <text evidence="5">The sequence shown here is derived from an EMBL/GenBank/DDBJ whole genome shotgun (WGS) entry which is preliminary data.</text>
</comment>
<organism evidence="5 6">
    <name type="scientific">Candidatus Giovannonibacteria bacterium GW2011_GWB1_47_6b</name>
    <dbReference type="NCBI Taxonomy" id="1618655"/>
    <lineage>
        <taxon>Bacteria</taxon>
        <taxon>Candidatus Giovannoniibacteriota</taxon>
    </lineage>
</organism>
<dbReference type="Gene3D" id="3.90.79.10">
    <property type="entry name" value="Nucleoside Triphosphate Pyrophosphohydrolase"/>
    <property type="match status" value="1"/>
</dbReference>
<evidence type="ECO:0000256" key="3">
    <source>
        <dbReference type="RuleBase" id="RU003476"/>
    </source>
</evidence>
<evidence type="ECO:0000259" key="4">
    <source>
        <dbReference type="PROSITE" id="PS51462"/>
    </source>
</evidence>
<dbReference type="PANTHER" id="PTHR43046:SF16">
    <property type="entry name" value="ADP-RIBOSE PYROPHOSPHATASE YJHB-RELATED"/>
    <property type="match status" value="1"/>
</dbReference>
<evidence type="ECO:0000313" key="6">
    <source>
        <dbReference type="Proteomes" id="UP000034682"/>
    </source>
</evidence>
<dbReference type="Proteomes" id="UP000034682">
    <property type="component" value="Unassembled WGS sequence"/>
</dbReference>
<keyword evidence="2 3" id="KW-0378">Hydrolase</keyword>
<dbReference type="InterPro" id="IPR020084">
    <property type="entry name" value="NUDIX_hydrolase_CS"/>
</dbReference>
<dbReference type="EMBL" id="LCOK01000004">
    <property type="protein sequence ID" value="KKU77267.1"/>
    <property type="molecule type" value="Genomic_DNA"/>
</dbReference>
<dbReference type="CDD" id="cd02883">
    <property type="entry name" value="NUDIX_Hydrolase"/>
    <property type="match status" value="1"/>
</dbReference>
<dbReference type="PANTHER" id="PTHR43046">
    <property type="entry name" value="GDP-MANNOSE MANNOSYL HYDROLASE"/>
    <property type="match status" value="1"/>
</dbReference>
<dbReference type="SUPFAM" id="SSF55811">
    <property type="entry name" value="Nudix"/>
    <property type="match status" value="1"/>
</dbReference>
<gene>
    <name evidence="5" type="ORF">UY02_C0004G0012</name>
</gene>
<dbReference type="PROSITE" id="PS00893">
    <property type="entry name" value="NUDIX_BOX"/>
    <property type="match status" value="1"/>
</dbReference>
<sequence length="154" mass="17290">MGTTVFVRLFNAAGERVLLVLNKAETLPNGGKKRQGWGLPGGGVRYGEMPFDAANRELFEEAGVRAEIAPNPCLVVQKSPNQVVIIFDGKNPVGDFLPRDSDILAVDWVSWKFLLPRDKTYGYHRKSPVFGSHVEYIHYQKTRVNRDVHALPRT</sequence>
<evidence type="ECO:0000256" key="1">
    <source>
        <dbReference type="ARBA" id="ARBA00001946"/>
    </source>
</evidence>
<name>A0A0G1T6B1_9BACT</name>